<feature type="region of interest" description="Disordered" evidence="1">
    <location>
        <begin position="186"/>
        <end position="205"/>
    </location>
</feature>
<gene>
    <name evidence="3" type="ORF">SAMN05660964_02107</name>
</gene>
<sequence length="205" mass="22555">MEEFALRIAERILGVLIGGFAVYLGYRLFIELPIQTDSSGKVILPGGVSIYLSRIGPGVFFALFGAMIVGASLLSKIELVSHESRTTQDTAGNTTAFNKTQEIRGMASGTPGTASEQARMMTEARTQIYTLNVDWVKALRPDLHADDRKILDLAHDYSKQKILRAIWQDRWGSFTTFEQWVNNGATLPPPDELTEPAEIYGAGTS</sequence>
<dbReference type="Proteomes" id="UP000199397">
    <property type="component" value="Unassembled WGS sequence"/>
</dbReference>
<feature type="transmembrane region" description="Helical" evidence="2">
    <location>
        <begin position="50"/>
        <end position="75"/>
    </location>
</feature>
<keyword evidence="2" id="KW-1133">Transmembrane helix</keyword>
<dbReference type="AlphaFoldDB" id="A0A1H4D129"/>
<evidence type="ECO:0000313" key="3">
    <source>
        <dbReference type="EMBL" id="SEA66230.1"/>
    </source>
</evidence>
<evidence type="ECO:0000256" key="1">
    <source>
        <dbReference type="SAM" id="MobiDB-lite"/>
    </source>
</evidence>
<name>A0A1H4D129_9GAMM</name>
<dbReference type="STRING" id="525918.SAMN05660964_02107"/>
<keyword evidence="2" id="KW-0812">Transmembrane</keyword>
<keyword evidence="2" id="KW-0472">Membrane</keyword>
<dbReference type="EMBL" id="FNQP01000011">
    <property type="protein sequence ID" value="SEA66230.1"/>
    <property type="molecule type" value="Genomic_DNA"/>
</dbReference>
<feature type="compositionally biased region" description="Polar residues" evidence="1">
    <location>
        <begin position="88"/>
        <end position="100"/>
    </location>
</feature>
<feature type="region of interest" description="Disordered" evidence="1">
    <location>
        <begin position="88"/>
        <end position="113"/>
    </location>
</feature>
<protein>
    <submittedName>
        <fullName evidence="3">Uncharacterized protein</fullName>
    </submittedName>
</protein>
<proteinExistence type="predicted"/>
<organism evidence="3 4">
    <name type="scientific">Thiothrix caldifontis</name>
    <dbReference type="NCBI Taxonomy" id="525918"/>
    <lineage>
        <taxon>Bacteria</taxon>
        <taxon>Pseudomonadati</taxon>
        <taxon>Pseudomonadota</taxon>
        <taxon>Gammaproteobacteria</taxon>
        <taxon>Thiotrichales</taxon>
        <taxon>Thiotrichaceae</taxon>
        <taxon>Thiothrix</taxon>
    </lineage>
</organism>
<evidence type="ECO:0000313" key="4">
    <source>
        <dbReference type="Proteomes" id="UP000199397"/>
    </source>
</evidence>
<reference evidence="3 4" key="1">
    <citation type="submission" date="2016-10" db="EMBL/GenBank/DDBJ databases">
        <authorList>
            <person name="de Groot N.N."/>
        </authorList>
    </citation>
    <scope>NUCLEOTIDE SEQUENCE [LARGE SCALE GENOMIC DNA]</scope>
    <source>
        <strain evidence="3 4">DSM 21228</strain>
    </source>
</reference>
<accession>A0A1H4D129</accession>
<feature type="transmembrane region" description="Helical" evidence="2">
    <location>
        <begin position="12"/>
        <end position="30"/>
    </location>
</feature>
<evidence type="ECO:0000256" key="2">
    <source>
        <dbReference type="SAM" id="Phobius"/>
    </source>
</evidence>
<keyword evidence="4" id="KW-1185">Reference proteome</keyword>
<dbReference type="OrthoDB" id="6163695at2"/>
<dbReference type="RefSeq" id="WP_093068415.1">
    <property type="nucleotide sequence ID" value="NZ_FNQP01000011.1"/>
</dbReference>